<evidence type="ECO:0000256" key="1">
    <source>
        <dbReference type="SAM" id="Phobius"/>
    </source>
</evidence>
<accession>A0A1H3LCR1</accession>
<feature type="transmembrane region" description="Helical" evidence="1">
    <location>
        <begin position="41"/>
        <end position="61"/>
    </location>
</feature>
<keyword evidence="1" id="KW-0812">Transmembrane</keyword>
<keyword evidence="1" id="KW-1133">Transmembrane helix</keyword>
<keyword evidence="3" id="KW-1185">Reference proteome</keyword>
<dbReference type="EMBL" id="FNPX01000002">
    <property type="protein sequence ID" value="SDY61728.1"/>
    <property type="molecule type" value="Genomic_DNA"/>
</dbReference>
<organism evidence="2 3">
    <name type="scientific">Jannaschia faecimaris</name>
    <dbReference type="NCBI Taxonomy" id="1244108"/>
    <lineage>
        <taxon>Bacteria</taxon>
        <taxon>Pseudomonadati</taxon>
        <taxon>Pseudomonadota</taxon>
        <taxon>Alphaproteobacteria</taxon>
        <taxon>Rhodobacterales</taxon>
        <taxon>Roseobacteraceae</taxon>
        <taxon>Jannaschia</taxon>
    </lineage>
</organism>
<dbReference type="Proteomes" id="UP000198914">
    <property type="component" value="Unassembled WGS sequence"/>
</dbReference>
<sequence length="228" mass="24823">MTHGTNRRGLSLALLGLAISVRTWAIVFLPFDRANLMLVRQALPVLVLMNLAPVFLVGTLLNRERRQFEREKTLTRNTDFTLGNRLMGRGALDWSLTQAAATGSLRDGASIVVVPIRFLGALARLLGNDDDHHAIKILHNRLAFIMPVGGVVGWARTDSVRFVRDSLARPCNKVGAVHSARPSDGLGWIGRCGCPRASSSGMAAISSRRLTSCGTQISARDDVQGPWF</sequence>
<dbReference type="OrthoDB" id="7820220at2"/>
<evidence type="ECO:0000313" key="2">
    <source>
        <dbReference type="EMBL" id="SDY61728.1"/>
    </source>
</evidence>
<dbReference type="STRING" id="1244108.SAMN05444004_102147"/>
<evidence type="ECO:0000313" key="3">
    <source>
        <dbReference type="Proteomes" id="UP000198914"/>
    </source>
</evidence>
<protein>
    <submittedName>
        <fullName evidence="2">Uncharacterized protein</fullName>
    </submittedName>
</protein>
<keyword evidence="1" id="KW-0472">Membrane</keyword>
<reference evidence="3" key="1">
    <citation type="submission" date="2016-10" db="EMBL/GenBank/DDBJ databases">
        <authorList>
            <person name="Varghese N."/>
            <person name="Submissions S."/>
        </authorList>
    </citation>
    <scope>NUCLEOTIDE SEQUENCE [LARGE SCALE GENOMIC DNA]</scope>
    <source>
        <strain evidence="3">DSM 100420</strain>
    </source>
</reference>
<gene>
    <name evidence="2" type="ORF">SAMN05444004_102147</name>
</gene>
<proteinExistence type="predicted"/>
<dbReference type="AlphaFoldDB" id="A0A1H3LCR1"/>
<name>A0A1H3LCR1_9RHOB</name>